<keyword evidence="6" id="KW-0067">ATP-binding</keyword>
<keyword evidence="4" id="KW-0547">Nucleotide-binding</keyword>
<dbReference type="InterPro" id="IPR014721">
    <property type="entry name" value="Ribsml_uS5_D2-typ_fold_subgr"/>
</dbReference>
<evidence type="ECO:0000256" key="9">
    <source>
        <dbReference type="ARBA" id="ARBA00029438"/>
    </source>
</evidence>
<dbReference type="InterPro" id="IPR006205">
    <property type="entry name" value="Mev_gal_kin"/>
</dbReference>
<keyword evidence="8" id="KW-0443">Lipid metabolism</keyword>
<feature type="domain" description="GHMP kinase N-terminal" evidence="10">
    <location>
        <begin position="105"/>
        <end position="181"/>
    </location>
</feature>
<reference evidence="12 13" key="1">
    <citation type="journal article" date="2015" name="Genome Announc.">
        <title>Expanding the biotechnology potential of lactobacilli through comparative genomics of 213 strains and associated genera.</title>
        <authorList>
            <person name="Sun Z."/>
            <person name="Harris H.M."/>
            <person name="McCann A."/>
            <person name="Guo C."/>
            <person name="Argimon S."/>
            <person name="Zhang W."/>
            <person name="Yang X."/>
            <person name="Jeffery I.B."/>
            <person name="Cooney J.C."/>
            <person name="Kagawa T.F."/>
            <person name="Liu W."/>
            <person name="Song Y."/>
            <person name="Salvetti E."/>
            <person name="Wrobel A."/>
            <person name="Rasinkangas P."/>
            <person name="Parkhill J."/>
            <person name="Rea M.C."/>
            <person name="O'Sullivan O."/>
            <person name="Ritari J."/>
            <person name="Douillard F.P."/>
            <person name="Paul Ross R."/>
            <person name="Yang R."/>
            <person name="Briner A.E."/>
            <person name="Felis G.E."/>
            <person name="de Vos W.M."/>
            <person name="Barrangou R."/>
            <person name="Klaenhammer T.R."/>
            <person name="Caufield P.W."/>
            <person name="Cui Y."/>
            <person name="Zhang H."/>
            <person name="O'Toole P.W."/>
        </authorList>
    </citation>
    <scope>NUCLEOTIDE SEQUENCE [LARGE SCALE GENOMIC DNA]</scope>
    <source>
        <strain evidence="12 13">DSM 20019</strain>
    </source>
</reference>
<dbReference type="PRINTS" id="PR00959">
    <property type="entry name" value="MEVGALKINASE"/>
</dbReference>
<proteinExistence type="predicted"/>
<organism evidence="12 13">
    <name type="scientific">Latilactobacillus curvatus JCM 1096 = DSM 20019</name>
    <dbReference type="NCBI Taxonomy" id="1293592"/>
    <lineage>
        <taxon>Bacteria</taxon>
        <taxon>Bacillati</taxon>
        <taxon>Bacillota</taxon>
        <taxon>Bacilli</taxon>
        <taxon>Lactobacillales</taxon>
        <taxon>Lactobacillaceae</taxon>
        <taxon>Latilactobacillus</taxon>
    </lineage>
</organism>
<feature type="domain" description="GHMP kinase C-terminal" evidence="11">
    <location>
        <begin position="254"/>
        <end position="331"/>
    </location>
</feature>
<evidence type="ECO:0000256" key="8">
    <source>
        <dbReference type="ARBA" id="ARBA00023098"/>
    </source>
</evidence>
<dbReference type="GO" id="GO:0005829">
    <property type="term" value="C:cytosol"/>
    <property type="evidence" value="ECO:0007669"/>
    <property type="project" value="TreeGrafter"/>
</dbReference>
<comment type="pathway">
    <text evidence="9">Isoprenoid biosynthesis; isopentenyl diphosphate biosynthesis via mevalonate pathway; isopentenyl diphosphate from (R)-mevalonate: step 1/3.</text>
</comment>
<evidence type="ECO:0000256" key="5">
    <source>
        <dbReference type="ARBA" id="ARBA00022777"/>
    </source>
</evidence>
<comment type="caution">
    <text evidence="12">The sequence shown here is derived from an EMBL/GenBank/DDBJ whole genome shotgun (WGS) entry which is preliminary data.</text>
</comment>
<accession>A0AAJ0LF62</accession>
<evidence type="ECO:0000256" key="7">
    <source>
        <dbReference type="ARBA" id="ARBA00022842"/>
    </source>
</evidence>
<evidence type="ECO:0000256" key="1">
    <source>
        <dbReference type="ARBA" id="ARBA00022490"/>
    </source>
</evidence>
<dbReference type="EMBL" id="AZDL01000017">
    <property type="protein sequence ID" value="KRK92784.1"/>
    <property type="molecule type" value="Genomic_DNA"/>
</dbReference>
<gene>
    <name evidence="12" type="ORF">FC08_GL000461</name>
</gene>
<dbReference type="PANTHER" id="PTHR43290">
    <property type="entry name" value="MEVALONATE KINASE"/>
    <property type="match status" value="1"/>
</dbReference>
<keyword evidence="7" id="KW-0460">Magnesium</keyword>
<sequence>MPNLIYVAVIFVLQYSSKGIFKSEKEIKGDCMQTGVGQSHAKIILIGEHAVVYGQPAIALPIFAVQARVTVTLEPALQTPQIKSTYYNGPLEQAVGQMQGIRRLIEQLWHALDPNLTPFELTIESDLPPERGMGSSAATAVAIIRALFATYHQELSQQRLLKLAALSENLIHGNPSGIDAATTGATTPLWFVKGQPLQPLPINLKGYLVIADSGQKGQTGAAVKSVQNQMMSNPEQTQPLIDHLGYLTQQVARNIAQNELTVLGANLNRAQLDLRALGVSNARVDHLIDVANQTGSLGTKLTGGGRGGCIIALAATQSAADDLAQALSAAGAIKTWIQPLHAL</sequence>
<keyword evidence="1" id="KW-0963">Cytoplasm</keyword>
<dbReference type="PANTHER" id="PTHR43290:SF2">
    <property type="entry name" value="MEVALONATE KINASE"/>
    <property type="match status" value="1"/>
</dbReference>
<name>A0AAJ0LF62_LATCU</name>
<dbReference type="InterPro" id="IPR013750">
    <property type="entry name" value="GHMP_kinase_C_dom"/>
</dbReference>
<keyword evidence="2" id="KW-0444">Lipid biosynthesis</keyword>
<dbReference type="InterPro" id="IPR036554">
    <property type="entry name" value="GHMP_kinase_C_sf"/>
</dbReference>
<dbReference type="GO" id="GO:0004496">
    <property type="term" value="F:mevalonate kinase activity"/>
    <property type="evidence" value="ECO:0007669"/>
    <property type="project" value="InterPro"/>
</dbReference>
<dbReference type="Proteomes" id="UP000050828">
    <property type="component" value="Unassembled WGS sequence"/>
</dbReference>
<dbReference type="SUPFAM" id="SSF54211">
    <property type="entry name" value="Ribosomal protein S5 domain 2-like"/>
    <property type="match status" value="1"/>
</dbReference>
<dbReference type="InterPro" id="IPR006204">
    <property type="entry name" value="GHMP_kinase_N_dom"/>
</dbReference>
<evidence type="ECO:0000259" key="10">
    <source>
        <dbReference type="Pfam" id="PF00288"/>
    </source>
</evidence>
<dbReference type="GO" id="GO:0005524">
    <property type="term" value="F:ATP binding"/>
    <property type="evidence" value="ECO:0007669"/>
    <property type="project" value="UniProtKB-KW"/>
</dbReference>
<dbReference type="GO" id="GO:0019287">
    <property type="term" value="P:isopentenyl diphosphate biosynthetic process, mevalonate pathway"/>
    <property type="evidence" value="ECO:0007669"/>
    <property type="project" value="TreeGrafter"/>
</dbReference>
<keyword evidence="3" id="KW-0808">Transferase</keyword>
<protein>
    <submittedName>
        <fullName evidence="12">Mevalonate kinase</fullName>
    </submittedName>
</protein>
<evidence type="ECO:0000313" key="12">
    <source>
        <dbReference type="EMBL" id="KRK92784.1"/>
    </source>
</evidence>
<evidence type="ECO:0000256" key="3">
    <source>
        <dbReference type="ARBA" id="ARBA00022679"/>
    </source>
</evidence>
<dbReference type="Pfam" id="PF00288">
    <property type="entry name" value="GHMP_kinases_N"/>
    <property type="match status" value="1"/>
</dbReference>
<dbReference type="Gene3D" id="3.30.230.10">
    <property type="match status" value="1"/>
</dbReference>
<evidence type="ECO:0000256" key="6">
    <source>
        <dbReference type="ARBA" id="ARBA00022840"/>
    </source>
</evidence>
<dbReference type="SUPFAM" id="SSF55060">
    <property type="entry name" value="GHMP Kinase, C-terminal domain"/>
    <property type="match status" value="1"/>
</dbReference>
<evidence type="ECO:0000256" key="4">
    <source>
        <dbReference type="ARBA" id="ARBA00022741"/>
    </source>
</evidence>
<dbReference type="Gene3D" id="3.30.70.890">
    <property type="entry name" value="GHMP kinase, C-terminal domain"/>
    <property type="match status" value="1"/>
</dbReference>
<keyword evidence="5 12" id="KW-0418">Kinase</keyword>
<dbReference type="Pfam" id="PF08544">
    <property type="entry name" value="GHMP_kinases_C"/>
    <property type="match status" value="1"/>
</dbReference>
<dbReference type="AlphaFoldDB" id="A0AAJ0LF62"/>
<evidence type="ECO:0000256" key="2">
    <source>
        <dbReference type="ARBA" id="ARBA00022516"/>
    </source>
</evidence>
<dbReference type="InterPro" id="IPR020568">
    <property type="entry name" value="Ribosomal_Su5_D2-typ_SF"/>
</dbReference>
<dbReference type="NCBIfam" id="TIGR00549">
    <property type="entry name" value="mevalon_kin"/>
    <property type="match status" value="1"/>
</dbReference>
<evidence type="ECO:0000313" key="13">
    <source>
        <dbReference type="Proteomes" id="UP000050828"/>
    </source>
</evidence>
<evidence type="ECO:0000259" key="11">
    <source>
        <dbReference type="Pfam" id="PF08544"/>
    </source>
</evidence>